<evidence type="ECO:0000259" key="9">
    <source>
        <dbReference type="Pfam" id="PF04535"/>
    </source>
</evidence>
<evidence type="ECO:0000256" key="4">
    <source>
        <dbReference type="ARBA" id="ARBA00022475"/>
    </source>
</evidence>
<dbReference type="Gramene" id="Kaladp0073s0130.1.v1.1">
    <property type="protein sequence ID" value="Kaladp0073s0130.1.v1.1"/>
    <property type="gene ID" value="Kaladp0073s0130.v1.1"/>
</dbReference>
<evidence type="ECO:0000256" key="1">
    <source>
        <dbReference type="ARBA" id="ARBA00004651"/>
    </source>
</evidence>
<comment type="subunit">
    <text evidence="3 8">Homodimer and heterodimers.</text>
</comment>
<feature type="transmembrane region" description="Helical" evidence="8">
    <location>
        <begin position="80"/>
        <end position="103"/>
    </location>
</feature>
<evidence type="ECO:0000256" key="7">
    <source>
        <dbReference type="ARBA" id="ARBA00023136"/>
    </source>
</evidence>
<dbReference type="InterPro" id="IPR006702">
    <property type="entry name" value="CASP_dom"/>
</dbReference>
<reference evidence="10" key="1">
    <citation type="submission" date="2021-01" db="UniProtKB">
        <authorList>
            <consortium name="EnsemblPlants"/>
        </authorList>
    </citation>
    <scope>IDENTIFICATION</scope>
</reference>
<dbReference type="PANTHER" id="PTHR36488">
    <property type="entry name" value="CASP-LIKE PROTEIN 1U1"/>
    <property type="match status" value="1"/>
</dbReference>
<feature type="transmembrane region" description="Helical" evidence="8">
    <location>
        <begin position="131"/>
        <end position="152"/>
    </location>
</feature>
<dbReference type="Proteomes" id="UP000594263">
    <property type="component" value="Unplaced"/>
</dbReference>
<protein>
    <recommendedName>
        <fullName evidence="8">CASP-like protein</fullName>
    </recommendedName>
</protein>
<keyword evidence="4 8" id="KW-1003">Cell membrane</keyword>
<dbReference type="NCBIfam" id="TIGR01569">
    <property type="entry name" value="A_tha_TIGR01569"/>
    <property type="match status" value="1"/>
</dbReference>
<evidence type="ECO:0000256" key="6">
    <source>
        <dbReference type="ARBA" id="ARBA00022989"/>
    </source>
</evidence>
<accession>A0A7N0UML6</accession>
<name>A0A7N0UML6_KALFE</name>
<comment type="subcellular location">
    <subcellularLocation>
        <location evidence="1 8">Cell membrane</location>
        <topology evidence="1 8">Multi-pass membrane protein</topology>
    </subcellularLocation>
</comment>
<evidence type="ECO:0000256" key="8">
    <source>
        <dbReference type="RuleBase" id="RU361233"/>
    </source>
</evidence>
<sequence>MGLANRLPISLLRALALGATLAAAILVATSREKVYLFGLTLEAKYSDTPSFKYFVITNIIASVYSLAVLFLPLAGLLGQVILALDVAFTMLLTSSIGAALAIAQVGKKGNTAAGWLPICDQVPRYCHHVEIGLILGFVGLIIYFVILLYKVLNISSFLSKS</sequence>
<organism evidence="10 11">
    <name type="scientific">Kalanchoe fedtschenkoi</name>
    <name type="common">Lavender scallops</name>
    <name type="synonym">South American air plant</name>
    <dbReference type="NCBI Taxonomy" id="63787"/>
    <lineage>
        <taxon>Eukaryota</taxon>
        <taxon>Viridiplantae</taxon>
        <taxon>Streptophyta</taxon>
        <taxon>Embryophyta</taxon>
        <taxon>Tracheophyta</taxon>
        <taxon>Spermatophyta</taxon>
        <taxon>Magnoliopsida</taxon>
        <taxon>eudicotyledons</taxon>
        <taxon>Gunneridae</taxon>
        <taxon>Pentapetalae</taxon>
        <taxon>Saxifragales</taxon>
        <taxon>Crassulaceae</taxon>
        <taxon>Kalanchoe</taxon>
    </lineage>
</organism>
<dbReference type="Pfam" id="PF04535">
    <property type="entry name" value="CASP_dom"/>
    <property type="match status" value="1"/>
</dbReference>
<evidence type="ECO:0000313" key="10">
    <source>
        <dbReference type="EnsemblPlants" id="Kaladp0073s0130.1.v1.1"/>
    </source>
</evidence>
<keyword evidence="6 8" id="KW-1133">Transmembrane helix</keyword>
<feature type="transmembrane region" description="Helical" evidence="8">
    <location>
        <begin position="53"/>
        <end position="73"/>
    </location>
</feature>
<feature type="domain" description="Casparian strip membrane protein" evidence="9">
    <location>
        <begin position="11"/>
        <end position="141"/>
    </location>
</feature>
<dbReference type="GO" id="GO:0005886">
    <property type="term" value="C:plasma membrane"/>
    <property type="evidence" value="ECO:0007669"/>
    <property type="project" value="UniProtKB-SubCell"/>
</dbReference>
<keyword evidence="11" id="KW-1185">Reference proteome</keyword>
<dbReference type="PANTHER" id="PTHR36488:SF8">
    <property type="entry name" value="CASP-LIKE PROTEIN 1U1"/>
    <property type="match status" value="1"/>
</dbReference>
<evidence type="ECO:0000313" key="11">
    <source>
        <dbReference type="Proteomes" id="UP000594263"/>
    </source>
</evidence>
<dbReference type="OMA" id="PKFCDQI"/>
<evidence type="ECO:0000256" key="3">
    <source>
        <dbReference type="ARBA" id="ARBA00011489"/>
    </source>
</evidence>
<comment type="similarity">
    <text evidence="2 8">Belongs to the Casparian strip membrane proteins (CASP) family.</text>
</comment>
<dbReference type="InterPro" id="IPR044173">
    <property type="entry name" value="CASPL"/>
</dbReference>
<keyword evidence="7 8" id="KW-0472">Membrane</keyword>
<dbReference type="InterPro" id="IPR006459">
    <property type="entry name" value="CASP/CASPL"/>
</dbReference>
<dbReference type="AlphaFoldDB" id="A0A7N0UML6"/>
<proteinExistence type="inferred from homology"/>
<keyword evidence="5 8" id="KW-0812">Transmembrane</keyword>
<evidence type="ECO:0000256" key="2">
    <source>
        <dbReference type="ARBA" id="ARBA00007651"/>
    </source>
</evidence>
<comment type="caution">
    <text evidence="8">Lacks conserved residue(s) required for the propagation of feature annotation.</text>
</comment>
<evidence type="ECO:0000256" key="5">
    <source>
        <dbReference type="ARBA" id="ARBA00022692"/>
    </source>
</evidence>
<dbReference type="EnsemblPlants" id="Kaladp0073s0130.1.v1.1">
    <property type="protein sequence ID" value="Kaladp0073s0130.1.v1.1"/>
    <property type="gene ID" value="Kaladp0073s0130.v1.1"/>
</dbReference>